<keyword evidence="5 12" id="KW-0812">Transmembrane</keyword>
<evidence type="ECO:0000256" key="12">
    <source>
        <dbReference type="SAM" id="Phobius"/>
    </source>
</evidence>
<keyword evidence="8" id="KW-0460">Magnesium</keyword>
<dbReference type="Pfam" id="PF00689">
    <property type="entry name" value="Cation_ATPase_C"/>
    <property type="match status" value="1"/>
</dbReference>
<dbReference type="GO" id="GO:1990573">
    <property type="term" value="P:potassium ion import across plasma membrane"/>
    <property type="evidence" value="ECO:0007669"/>
    <property type="project" value="TreeGrafter"/>
</dbReference>
<feature type="transmembrane region" description="Helical" evidence="12">
    <location>
        <begin position="99"/>
        <end position="118"/>
    </location>
</feature>
<dbReference type="Pfam" id="PF00690">
    <property type="entry name" value="Cation_ATPase_N"/>
    <property type="match status" value="1"/>
</dbReference>
<evidence type="ECO:0000256" key="8">
    <source>
        <dbReference type="ARBA" id="ARBA00022842"/>
    </source>
</evidence>
<evidence type="ECO:0000256" key="7">
    <source>
        <dbReference type="ARBA" id="ARBA00022840"/>
    </source>
</evidence>
<dbReference type="InterPro" id="IPR004014">
    <property type="entry name" value="ATPase_P-typ_cation-transptr_N"/>
</dbReference>
<keyword evidence="7" id="KW-0067">ATP-binding</keyword>
<feature type="transmembrane region" description="Helical" evidence="12">
    <location>
        <begin position="75"/>
        <end position="93"/>
    </location>
</feature>
<dbReference type="InterPro" id="IPR050510">
    <property type="entry name" value="Cation_transp_ATPase_P-type"/>
</dbReference>
<dbReference type="InterPro" id="IPR059000">
    <property type="entry name" value="ATPase_P-type_domA"/>
</dbReference>
<dbReference type="PANTHER" id="PTHR43294:SF21">
    <property type="entry name" value="CATION TRANSPORTING ATPASE"/>
    <property type="match status" value="1"/>
</dbReference>
<evidence type="ECO:0000256" key="11">
    <source>
        <dbReference type="ARBA" id="ARBA00023136"/>
    </source>
</evidence>
<proteinExistence type="inferred from homology"/>
<dbReference type="GO" id="GO:0005391">
    <property type="term" value="F:P-type sodium:potassium-exchanging transporter activity"/>
    <property type="evidence" value="ECO:0007669"/>
    <property type="project" value="TreeGrafter"/>
</dbReference>
<evidence type="ECO:0000259" key="13">
    <source>
        <dbReference type="SMART" id="SM00831"/>
    </source>
</evidence>
<feature type="transmembrane region" description="Helical" evidence="12">
    <location>
        <begin position="815"/>
        <end position="832"/>
    </location>
</feature>
<dbReference type="GO" id="GO:0016887">
    <property type="term" value="F:ATP hydrolysis activity"/>
    <property type="evidence" value="ECO:0007669"/>
    <property type="project" value="InterPro"/>
</dbReference>
<dbReference type="GO" id="GO:1902600">
    <property type="term" value="P:proton transmembrane transport"/>
    <property type="evidence" value="ECO:0007669"/>
    <property type="project" value="TreeGrafter"/>
</dbReference>
<dbReference type="AlphaFoldDB" id="A0A8J6NB60"/>
<dbReference type="InterPro" id="IPR023214">
    <property type="entry name" value="HAD_sf"/>
</dbReference>
<feature type="transmembrane region" description="Helical" evidence="12">
    <location>
        <begin position="293"/>
        <end position="317"/>
    </location>
</feature>
<dbReference type="InterPro" id="IPR023299">
    <property type="entry name" value="ATPase_P-typ_cyto_dom_N"/>
</dbReference>
<feature type="domain" description="Cation-transporting P-type ATPase N-terminal" evidence="13">
    <location>
        <begin position="21"/>
        <end position="95"/>
    </location>
</feature>
<evidence type="ECO:0000256" key="3">
    <source>
        <dbReference type="ARBA" id="ARBA00022475"/>
    </source>
</evidence>
<comment type="similarity">
    <text evidence="2">Belongs to the cation transport ATPase (P-type) (TC 3.A.3) family. Type IIA subfamily.</text>
</comment>
<evidence type="ECO:0000256" key="10">
    <source>
        <dbReference type="ARBA" id="ARBA00022989"/>
    </source>
</evidence>
<dbReference type="Gene3D" id="3.40.50.1000">
    <property type="entry name" value="HAD superfamily/HAD-like"/>
    <property type="match status" value="1"/>
</dbReference>
<sequence>MAKFRPFRSSGVKVTIQIPDTPWMDSGEESVSKLQVDPAKGLSTADIRNRQHVFGHNILQEVKPKSSLTILINQFKNLIVFFLIAAALLSFAFGEHIEGIAIGIVIIINAAIGFVTELKGARSIEALRKLGSVSSRVRRNGRVSEIVANDLVPGDIVILEGGDIITADLRILNASKLQSDESVLTGESLPVGKSVESLPEKTSLAERNNMLFKGTALTRGSGEAVVIATAMQTELGKISSLVAETEEEETPLEKRLNQLGNWLVWVCLFIAVFVVVTGIMAGREMFLMIETGIALAVASIPEGLPIVATIALARGVWRMAKRNALIKELSAVETLGATSIICTDKTGTLTENRLTAVRFALAAGLVDIKGNASGEDEIFVLDGNTPLLPGENKELQHALEVGVLCNNAEYHPQEGAAEKSVGDPLEVALLAIASRAGMSRESLAAQYPEEKETAFDSDIKMMATYHRIESGYRVAVKGAPESVIEACDMLLTGDGDAELTVEGRNEWLRHNEQMATEGLRVLALAEKQTDNLDEQPYASLRLVGLVGLMDPPREDVKEALAQCRDAGIRVIMATGDQAVTAQAIGKAVGLVTDENAQVVHGLDLGKLGDLSEAEKDTIASAHLFARVSPSQKLDLIAFHKERHAIVAMTGDGVNDAPALKKADIGIAMGLRGTQVAREAADMILKDDAFSSIVHAVEQGRIIFKNIRAFVMYLLSCNLSEVMAVTLASFLGMPLPLLPLQILFLNIVTDVFPALALAAGEGNSGIMKYPPRDKHEPIMSPKHWFAVTGYGAMITCAVLGALFISLNIMELPEKESVTISFLTLAFAQIWHVFNMRDRDSGILNNAIVRNPFIWGALALCSVLIMLTLYVPFLSDVLRLAYPGSDGMALVLVMSFLPLLGGQVMHFFAKQ</sequence>
<evidence type="ECO:0000256" key="1">
    <source>
        <dbReference type="ARBA" id="ARBA00004651"/>
    </source>
</evidence>
<dbReference type="GO" id="GO:0030007">
    <property type="term" value="P:intracellular potassium ion homeostasis"/>
    <property type="evidence" value="ECO:0007669"/>
    <property type="project" value="TreeGrafter"/>
</dbReference>
<feature type="transmembrane region" description="Helical" evidence="12">
    <location>
        <begin position="709"/>
        <end position="730"/>
    </location>
</feature>
<evidence type="ECO:0000256" key="9">
    <source>
        <dbReference type="ARBA" id="ARBA00022967"/>
    </source>
</evidence>
<keyword evidence="9" id="KW-1278">Translocase</keyword>
<evidence type="ECO:0000256" key="2">
    <source>
        <dbReference type="ARBA" id="ARBA00005675"/>
    </source>
</evidence>
<dbReference type="SMART" id="SM00831">
    <property type="entry name" value="Cation_ATPase_N"/>
    <property type="match status" value="1"/>
</dbReference>
<dbReference type="EMBL" id="JACNJZ010000044">
    <property type="protein sequence ID" value="MBC8316602.1"/>
    <property type="molecule type" value="Genomic_DNA"/>
</dbReference>
<comment type="subcellular location">
    <subcellularLocation>
        <location evidence="1">Cell membrane</location>
        <topology evidence="1">Multi-pass membrane protein</topology>
    </subcellularLocation>
</comment>
<evidence type="ECO:0000313" key="14">
    <source>
        <dbReference type="EMBL" id="MBC8316602.1"/>
    </source>
</evidence>
<dbReference type="SFLD" id="SFLDF00027">
    <property type="entry name" value="p-type_atpase"/>
    <property type="match status" value="1"/>
</dbReference>
<dbReference type="Pfam" id="PF13246">
    <property type="entry name" value="Cation_ATPase"/>
    <property type="match status" value="1"/>
</dbReference>
<keyword evidence="10 12" id="KW-1133">Transmembrane helix</keyword>
<dbReference type="SUPFAM" id="SSF81660">
    <property type="entry name" value="Metal cation-transporting ATPase, ATP-binding domain N"/>
    <property type="match status" value="1"/>
</dbReference>
<dbReference type="GO" id="GO:0005886">
    <property type="term" value="C:plasma membrane"/>
    <property type="evidence" value="ECO:0007669"/>
    <property type="project" value="UniProtKB-SubCell"/>
</dbReference>
<reference evidence="14 15" key="1">
    <citation type="submission" date="2020-08" db="EMBL/GenBank/DDBJ databases">
        <title>Bridging the membrane lipid divide: bacteria of the FCB group superphylum have the potential to synthesize archaeal ether lipids.</title>
        <authorList>
            <person name="Villanueva L."/>
            <person name="Von Meijenfeldt F.A.B."/>
            <person name="Westbye A.B."/>
            <person name="Yadav S."/>
            <person name="Hopmans E.C."/>
            <person name="Dutilh B.E."/>
            <person name="Sinninghe Damste J.S."/>
        </authorList>
    </citation>
    <scope>NUCLEOTIDE SEQUENCE [LARGE SCALE GENOMIC DNA]</scope>
    <source>
        <strain evidence="14">NIOZ-UU47</strain>
    </source>
</reference>
<dbReference type="GO" id="GO:0005524">
    <property type="term" value="F:ATP binding"/>
    <property type="evidence" value="ECO:0007669"/>
    <property type="project" value="UniProtKB-KW"/>
</dbReference>
<dbReference type="GO" id="GO:0036376">
    <property type="term" value="P:sodium ion export across plasma membrane"/>
    <property type="evidence" value="ECO:0007669"/>
    <property type="project" value="TreeGrafter"/>
</dbReference>
<dbReference type="PRINTS" id="PR00120">
    <property type="entry name" value="HATPASE"/>
</dbReference>
<feature type="transmembrane region" description="Helical" evidence="12">
    <location>
        <begin position="783"/>
        <end position="803"/>
    </location>
</feature>
<dbReference type="SFLD" id="SFLDS00003">
    <property type="entry name" value="Haloacid_Dehalogenase"/>
    <property type="match status" value="1"/>
</dbReference>
<evidence type="ECO:0000256" key="6">
    <source>
        <dbReference type="ARBA" id="ARBA00022741"/>
    </source>
</evidence>
<dbReference type="PROSITE" id="PS00154">
    <property type="entry name" value="ATPASE_E1_E2"/>
    <property type="match status" value="1"/>
</dbReference>
<dbReference type="InterPro" id="IPR001757">
    <property type="entry name" value="P_typ_ATPase"/>
</dbReference>
<dbReference type="InterPro" id="IPR023298">
    <property type="entry name" value="ATPase_P-typ_TM_dom_sf"/>
</dbReference>
<dbReference type="InterPro" id="IPR044492">
    <property type="entry name" value="P_typ_ATPase_HD_dom"/>
</dbReference>
<dbReference type="InterPro" id="IPR036412">
    <property type="entry name" value="HAD-like_sf"/>
</dbReference>
<keyword evidence="3" id="KW-1003">Cell membrane</keyword>
<gene>
    <name evidence="14" type="ORF">H8E41_01760</name>
</gene>
<dbReference type="Pfam" id="PF00122">
    <property type="entry name" value="E1-E2_ATPase"/>
    <property type="match status" value="1"/>
</dbReference>
<dbReference type="FunFam" id="2.70.150.10:FF:000160">
    <property type="entry name" value="Sarcoplasmic/endoplasmic reticulum calcium ATPase 1"/>
    <property type="match status" value="1"/>
</dbReference>
<dbReference type="PRINTS" id="PR00119">
    <property type="entry name" value="CATATPASE"/>
</dbReference>
<feature type="transmembrane region" description="Helical" evidence="12">
    <location>
        <begin position="262"/>
        <end position="281"/>
    </location>
</feature>
<evidence type="ECO:0000313" key="15">
    <source>
        <dbReference type="Proteomes" id="UP000614424"/>
    </source>
</evidence>
<dbReference type="Gene3D" id="1.20.1110.10">
    <property type="entry name" value="Calcium-transporting ATPase, transmembrane domain"/>
    <property type="match status" value="1"/>
</dbReference>
<dbReference type="SUPFAM" id="SSF56784">
    <property type="entry name" value="HAD-like"/>
    <property type="match status" value="1"/>
</dbReference>
<dbReference type="Proteomes" id="UP000614424">
    <property type="component" value="Unassembled WGS sequence"/>
</dbReference>
<dbReference type="PANTHER" id="PTHR43294">
    <property type="entry name" value="SODIUM/POTASSIUM-TRANSPORTING ATPASE SUBUNIT ALPHA"/>
    <property type="match status" value="1"/>
</dbReference>
<dbReference type="SUPFAM" id="SSF81653">
    <property type="entry name" value="Calcium ATPase, transduction domain A"/>
    <property type="match status" value="1"/>
</dbReference>
<keyword evidence="4" id="KW-0597">Phosphoprotein</keyword>
<dbReference type="InterPro" id="IPR008250">
    <property type="entry name" value="ATPase_P-typ_transduc_dom_A_sf"/>
</dbReference>
<dbReference type="SFLD" id="SFLDG00002">
    <property type="entry name" value="C1.7:_P-type_atpase_like"/>
    <property type="match status" value="1"/>
</dbReference>
<dbReference type="InterPro" id="IPR018303">
    <property type="entry name" value="ATPase_P-typ_P_site"/>
</dbReference>
<feature type="transmembrane region" description="Helical" evidence="12">
    <location>
        <begin position="852"/>
        <end position="873"/>
    </location>
</feature>
<organism evidence="14 15">
    <name type="scientific">Candidatus Desulfobia pelagia</name>
    <dbReference type="NCBI Taxonomy" id="2841692"/>
    <lineage>
        <taxon>Bacteria</taxon>
        <taxon>Pseudomonadati</taxon>
        <taxon>Thermodesulfobacteriota</taxon>
        <taxon>Desulfobulbia</taxon>
        <taxon>Desulfobulbales</taxon>
        <taxon>Desulfobulbaceae</taxon>
        <taxon>Candidatus Desulfobia</taxon>
    </lineage>
</organism>
<dbReference type="Gene3D" id="3.40.1110.10">
    <property type="entry name" value="Calcium-transporting ATPase, cytoplasmic domain N"/>
    <property type="match status" value="1"/>
</dbReference>
<dbReference type="NCBIfam" id="TIGR01494">
    <property type="entry name" value="ATPase_P-type"/>
    <property type="match status" value="2"/>
</dbReference>
<accession>A0A8J6NB60</accession>
<keyword evidence="11 12" id="KW-0472">Membrane</keyword>
<dbReference type="GO" id="GO:0006883">
    <property type="term" value="P:intracellular sodium ion homeostasis"/>
    <property type="evidence" value="ECO:0007669"/>
    <property type="project" value="TreeGrafter"/>
</dbReference>
<feature type="transmembrane region" description="Helical" evidence="12">
    <location>
        <begin position="742"/>
        <end position="762"/>
    </location>
</feature>
<name>A0A8J6NB60_9BACT</name>
<comment type="caution">
    <text evidence="14">The sequence shown here is derived from an EMBL/GenBank/DDBJ whole genome shotgun (WGS) entry which is preliminary data.</text>
</comment>
<evidence type="ECO:0000256" key="5">
    <source>
        <dbReference type="ARBA" id="ARBA00022692"/>
    </source>
</evidence>
<dbReference type="Gene3D" id="2.70.150.10">
    <property type="entry name" value="Calcium-transporting ATPase, cytoplasmic transduction domain A"/>
    <property type="match status" value="1"/>
</dbReference>
<evidence type="ECO:0000256" key="4">
    <source>
        <dbReference type="ARBA" id="ARBA00022553"/>
    </source>
</evidence>
<protein>
    <submittedName>
        <fullName evidence="14">Cation-transporting P-type ATPase</fullName>
    </submittedName>
</protein>
<dbReference type="SUPFAM" id="SSF81665">
    <property type="entry name" value="Calcium ATPase, transmembrane domain M"/>
    <property type="match status" value="1"/>
</dbReference>
<keyword evidence="6" id="KW-0547">Nucleotide-binding</keyword>
<feature type="transmembrane region" description="Helical" evidence="12">
    <location>
        <begin position="885"/>
        <end position="907"/>
    </location>
</feature>
<dbReference type="InterPro" id="IPR006068">
    <property type="entry name" value="ATPase_P-typ_cation-transptr_C"/>
</dbReference>